<sequence>MPALVAATSALELEALRLSCSILRHESRRAKAPLKLPSIVFSDIVAQRVLPVVAALETEALHLQNKSCGLWLRSCPKVARPRASATDTAYGPMGLSDIIVPKLLTATSALETETLRLSCSILKYEGRKAAAALKLPSVGFSDIVVQGFMPMIAALETEALHLQNKSCGLWLRSCPKVAMPRASATDTAPAPMGLSDMIVPKLLAATFAFETETQRLSYSILRQEERMVKEQLKLFSIVPASASFIGTVFYPIAALTKKLAPVAAEMSFRTENLYRQIQEEEAGRRHETARVPERLESGAITTADNNEIWHKKLWELLVVRALQEPHSLDLLTRLHNACIKVQQIFPRITAVDFACTLKRHSVRTPDEQAKIIQDLAQRCPKQSPVRIVILDTGPFTGTRHKKPRVSPKTLHTTVRSGQQKTVLPTPPTDLNQDMHRLWNEIKSHAEKDGRVFFDTAEGVGKLQDAIKHIWTNNPNIPFEFMHWTIFRRIVFGRGSLERFLQQTYETIAIQKSLSTGSDIQQPAALPHAPAPQPPQDFEDSEADGNNMSFT</sequence>
<evidence type="ECO:0000256" key="1">
    <source>
        <dbReference type="SAM" id="MobiDB-lite"/>
    </source>
</evidence>
<feature type="compositionally biased region" description="Polar residues" evidence="1">
    <location>
        <begin position="409"/>
        <end position="422"/>
    </location>
</feature>
<dbReference type="EMBL" id="FPIW01000045">
    <property type="protein sequence ID" value="SFW62176.1"/>
    <property type="molecule type" value="Genomic_DNA"/>
</dbReference>
<reference evidence="3" key="1">
    <citation type="submission" date="2016-11" db="EMBL/GenBank/DDBJ databases">
        <authorList>
            <person name="Jaros S."/>
            <person name="Januszkiewicz K."/>
            <person name="Wedrychowicz H."/>
        </authorList>
    </citation>
    <scope>NUCLEOTIDE SEQUENCE [LARGE SCALE GENOMIC DNA]</scope>
    <source>
        <strain evidence="3">DSM 7057</strain>
    </source>
</reference>
<feature type="region of interest" description="Disordered" evidence="1">
    <location>
        <begin position="518"/>
        <end position="550"/>
    </location>
</feature>
<evidence type="ECO:0000313" key="3">
    <source>
        <dbReference type="Proteomes" id="UP000182680"/>
    </source>
</evidence>
<dbReference type="AlphaFoldDB" id="A0AA94HU40"/>
<name>A0AA94HU40_DESDE</name>
<proteinExistence type="predicted"/>
<evidence type="ECO:0000313" key="2">
    <source>
        <dbReference type="EMBL" id="SFW62176.1"/>
    </source>
</evidence>
<organism evidence="2 3">
    <name type="scientific">Desulfovibrio desulfuricans</name>
    <dbReference type="NCBI Taxonomy" id="876"/>
    <lineage>
        <taxon>Bacteria</taxon>
        <taxon>Pseudomonadati</taxon>
        <taxon>Thermodesulfobacteriota</taxon>
        <taxon>Desulfovibrionia</taxon>
        <taxon>Desulfovibrionales</taxon>
        <taxon>Desulfovibrionaceae</taxon>
        <taxon>Desulfovibrio</taxon>
    </lineage>
</organism>
<comment type="caution">
    <text evidence="2">The sequence shown here is derived from an EMBL/GenBank/DDBJ whole genome shotgun (WGS) entry which is preliminary data.</text>
</comment>
<dbReference type="Proteomes" id="UP000182680">
    <property type="component" value="Unassembled WGS sequence"/>
</dbReference>
<protein>
    <submittedName>
        <fullName evidence="2">Uncharacterized protein</fullName>
    </submittedName>
</protein>
<accession>A0AA94HU40</accession>
<gene>
    <name evidence="2" type="ORF">SAMN02910291_02140</name>
</gene>
<feature type="region of interest" description="Disordered" evidence="1">
    <location>
        <begin position="398"/>
        <end position="429"/>
    </location>
</feature>